<dbReference type="PANTHER" id="PTHR42850">
    <property type="entry name" value="METALLOPHOSPHOESTERASE"/>
    <property type="match status" value="1"/>
</dbReference>
<dbReference type="Proteomes" id="UP001058713">
    <property type="component" value="Chromosome"/>
</dbReference>
<dbReference type="KEGG" id="lcae:K3721_17200"/>
<dbReference type="InterPro" id="IPR029052">
    <property type="entry name" value="Metallo-depent_PP-like"/>
</dbReference>
<evidence type="ECO:0000259" key="1">
    <source>
        <dbReference type="Pfam" id="PF00149"/>
    </source>
</evidence>
<evidence type="ECO:0000313" key="2">
    <source>
        <dbReference type="EMBL" id="UWQ55907.1"/>
    </source>
</evidence>
<accession>A0A9Q9HKR3</accession>
<organism evidence="2 3">
    <name type="scientific">Leisingera caerulea</name>
    <name type="common">Phaeobacter caeruleus</name>
    <dbReference type="NCBI Taxonomy" id="506591"/>
    <lineage>
        <taxon>Bacteria</taxon>
        <taxon>Pseudomonadati</taxon>
        <taxon>Pseudomonadota</taxon>
        <taxon>Alphaproteobacteria</taxon>
        <taxon>Rhodobacterales</taxon>
        <taxon>Roseobacteraceae</taxon>
        <taxon>Leisingera</taxon>
    </lineage>
</organism>
<gene>
    <name evidence="2" type="ORF">K3721_17200</name>
</gene>
<dbReference type="GO" id="GO:0008803">
    <property type="term" value="F:bis(5'-nucleosyl)-tetraphosphatase (symmetrical) activity"/>
    <property type="evidence" value="ECO:0007669"/>
    <property type="project" value="TreeGrafter"/>
</dbReference>
<dbReference type="AlphaFoldDB" id="A0A9Q9HKR3"/>
<dbReference type="SUPFAM" id="SSF56300">
    <property type="entry name" value="Metallo-dependent phosphatases"/>
    <property type="match status" value="1"/>
</dbReference>
<dbReference type="Pfam" id="PF00149">
    <property type="entry name" value="Metallophos"/>
    <property type="match status" value="1"/>
</dbReference>
<feature type="domain" description="Calcineurin-like phosphoesterase" evidence="1">
    <location>
        <begin position="20"/>
        <end position="107"/>
    </location>
</feature>
<sequence>MLRKFGKGPAFADPAPGEPLCVIGDVHGCLPLLQQMLAQVPQDHRVILAGDYVDRGEQSAEVLRFLSARPDLTCLMGNHEDMLLRFLKNPAGDGGRWIRNGGLQTLASFGICGARPQMSADELRGCRDRLQAVMGDALIGWIEGLETSVLSGTVLVAHAGADPGAAADEQEEDTLRWGHREFFRTPRQDGIWVVHGHTIVSKPVAERGRIAVDTGAYATGTLSAVCLDGSAPRFLSVRQERA</sequence>
<dbReference type="GO" id="GO:0005737">
    <property type="term" value="C:cytoplasm"/>
    <property type="evidence" value="ECO:0007669"/>
    <property type="project" value="TreeGrafter"/>
</dbReference>
<dbReference type="PANTHER" id="PTHR42850:SF4">
    <property type="entry name" value="ZINC-DEPENDENT ENDOPOLYPHOSPHATASE"/>
    <property type="match status" value="1"/>
</dbReference>
<dbReference type="InterPro" id="IPR004843">
    <property type="entry name" value="Calcineurin-like_PHP"/>
</dbReference>
<protein>
    <submittedName>
        <fullName evidence="2">Metallophosphoesterase</fullName>
    </submittedName>
</protein>
<evidence type="ECO:0000313" key="3">
    <source>
        <dbReference type="Proteomes" id="UP001058713"/>
    </source>
</evidence>
<dbReference type="InterPro" id="IPR050126">
    <property type="entry name" value="Ap4A_hydrolase"/>
</dbReference>
<reference evidence="2" key="1">
    <citation type="submission" date="2021-08" db="EMBL/GenBank/DDBJ databases">
        <authorList>
            <person name="Nwanade C."/>
            <person name="Wang M."/>
            <person name="Masoudi A."/>
            <person name="Yu Z."/>
            <person name="Liu J."/>
        </authorList>
    </citation>
    <scope>NUCLEOTIDE SEQUENCE</scope>
    <source>
        <strain evidence="2">S122</strain>
    </source>
</reference>
<name>A0A9Q9HKR3_LEICA</name>
<dbReference type="GO" id="GO:0110154">
    <property type="term" value="P:RNA decapping"/>
    <property type="evidence" value="ECO:0007669"/>
    <property type="project" value="TreeGrafter"/>
</dbReference>
<dbReference type="GO" id="GO:0016791">
    <property type="term" value="F:phosphatase activity"/>
    <property type="evidence" value="ECO:0007669"/>
    <property type="project" value="TreeGrafter"/>
</dbReference>
<proteinExistence type="predicted"/>
<dbReference type="EMBL" id="CP081070">
    <property type="protein sequence ID" value="UWQ55907.1"/>
    <property type="molecule type" value="Genomic_DNA"/>
</dbReference>
<dbReference type="Gene3D" id="3.60.21.10">
    <property type="match status" value="1"/>
</dbReference>